<dbReference type="Proteomes" id="UP000669179">
    <property type="component" value="Unassembled WGS sequence"/>
</dbReference>
<evidence type="ECO:0000313" key="7">
    <source>
        <dbReference type="EMBL" id="MBO2449945.1"/>
    </source>
</evidence>
<dbReference type="InterPro" id="IPR005821">
    <property type="entry name" value="Ion_trans_dom"/>
</dbReference>
<feature type="transmembrane region" description="Helical" evidence="5">
    <location>
        <begin position="108"/>
        <end position="128"/>
    </location>
</feature>
<feature type="transmembrane region" description="Helical" evidence="5">
    <location>
        <begin position="149"/>
        <end position="172"/>
    </location>
</feature>
<evidence type="ECO:0000256" key="3">
    <source>
        <dbReference type="ARBA" id="ARBA00022989"/>
    </source>
</evidence>
<evidence type="ECO:0000259" key="6">
    <source>
        <dbReference type="Pfam" id="PF00520"/>
    </source>
</evidence>
<reference evidence="7" key="1">
    <citation type="submission" date="2021-03" db="EMBL/GenBank/DDBJ databases">
        <authorList>
            <person name="Kanchanasin P."/>
            <person name="Saeng-In P."/>
            <person name="Phongsopitanun W."/>
            <person name="Yuki M."/>
            <person name="Kudo T."/>
            <person name="Ohkuma M."/>
            <person name="Tanasupawat S."/>
        </authorList>
    </citation>
    <scope>NUCLEOTIDE SEQUENCE</scope>
    <source>
        <strain evidence="7">GKU 128</strain>
    </source>
</reference>
<dbReference type="GO" id="GO:0001518">
    <property type="term" value="C:voltage-gated sodium channel complex"/>
    <property type="evidence" value="ECO:0007669"/>
    <property type="project" value="TreeGrafter"/>
</dbReference>
<dbReference type="RefSeq" id="WP_208257826.1">
    <property type="nucleotide sequence ID" value="NZ_JAGEOJ010000009.1"/>
</dbReference>
<dbReference type="Pfam" id="PF00520">
    <property type="entry name" value="Ion_trans"/>
    <property type="match status" value="1"/>
</dbReference>
<evidence type="ECO:0000256" key="5">
    <source>
        <dbReference type="SAM" id="Phobius"/>
    </source>
</evidence>
<name>A0A939PC92_9ACTN</name>
<dbReference type="PANTHER" id="PTHR10037:SF62">
    <property type="entry name" value="SODIUM CHANNEL PROTEIN 60E"/>
    <property type="match status" value="1"/>
</dbReference>
<feature type="domain" description="Ion transport" evidence="6">
    <location>
        <begin position="40"/>
        <end position="250"/>
    </location>
</feature>
<feature type="transmembrane region" description="Helical" evidence="5">
    <location>
        <begin position="178"/>
        <end position="198"/>
    </location>
</feature>
<dbReference type="EMBL" id="JAGEOJ010000009">
    <property type="protein sequence ID" value="MBO2449945.1"/>
    <property type="molecule type" value="Genomic_DNA"/>
</dbReference>
<dbReference type="AlphaFoldDB" id="A0A939PC92"/>
<keyword evidence="3 5" id="KW-1133">Transmembrane helix</keyword>
<evidence type="ECO:0000256" key="1">
    <source>
        <dbReference type="ARBA" id="ARBA00004141"/>
    </source>
</evidence>
<dbReference type="InterPro" id="IPR043203">
    <property type="entry name" value="VGCC_Ca_Na"/>
</dbReference>
<dbReference type="Gene3D" id="1.10.287.70">
    <property type="match status" value="1"/>
</dbReference>
<comment type="subcellular location">
    <subcellularLocation>
        <location evidence="1">Membrane</location>
        <topology evidence="1">Multi-pass membrane protein</topology>
    </subcellularLocation>
</comment>
<keyword evidence="2 5" id="KW-0812">Transmembrane</keyword>
<proteinExistence type="predicted"/>
<evidence type="ECO:0000256" key="2">
    <source>
        <dbReference type="ARBA" id="ARBA00022692"/>
    </source>
</evidence>
<keyword evidence="8" id="KW-1185">Reference proteome</keyword>
<sequence length="297" mass="32200">MVENDGAPRAVGPSSEVAAATLTAIQAARERVRRLVDSTRFQLAVTVLIMVNAASLGLDTMPAVMRDYGDWLEATDRVCLMVFTVELGLRAFAHGKAFLRDPWCMFDALVVGIALTPSAGGLSVLRALRILRVLRLISAVPSLRRVVGALLTAMPGMASITGLLVLILYVAGVMATKLFGSAMPAAFGSLGDSLFTLFQIMTGDNWSDVAREVMHHQPLSWIFFVLYILVSTFAVLNLFMAVVVSAMESQISGELADDIERAQEEDRQRDVETLDAVKALSEDVAAMRDELARLRPA</sequence>
<feature type="transmembrane region" description="Helical" evidence="5">
    <location>
        <begin position="41"/>
        <end position="58"/>
    </location>
</feature>
<dbReference type="Gene3D" id="1.20.120.350">
    <property type="entry name" value="Voltage-gated potassium channels. Chain C"/>
    <property type="match status" value="1"/>
</dbReference>
<comment type="caution">
    <text evidence="7">The sequence shown here is derived from an EMBL/GenBank/DDBJ whole genome shotgun (WGS) entry which is preliminary data.</text>
</comment>
<feature type="transmembrane region" description="Helical" evidence="5">
    <location>
        <begin position="219"/>
        <end position="244"/>
    </location>
</feature>
<keyword evidence="4 5" id="KW-0472">Membrane</keyword>
<accession>A0A939PC92</accession>
<dbReference type="GO" id="GO:0005248">
    <property type="term" value="F:voltage-gated sodium channel activity"/>
    <property type="evidence" value="ECO:0007669"/>
    <property type="project" value="TreeGrafter"/>
</dbReference>
<dbReference type="InterPro" id="IPR027359">
    <property type="entry name" value="Volt_channel_dom_sf"/>
</dbReference>
<dbReference type="SUPFAM" id="SSF81324">
    <property type="entry name" value="Voltage-gated potassium channels"/>
    <property type="match status" value="1"/>
</dbReference>
<dbReference type="PANTHER" id="PTHR10037">
    <property type="entry name" value="VOLTAGE-GATED CATION CHANNEL CALCIUM AND SODIUM"/>
    <property type="match status" value="1"/>
</dbReference>
<evidence type="ECO:0000256" key="4">
    <source>
        <dbReference type="ARBA" id="ARBA00023136"/>
    </source>
</evidence>
<evidence type="ECO:0000313" key="8">
    <source>
        <dbReference type="Proteomes" id="UP000669179"/>
    </source>
</evidence>
<gene>
    <name evidence="7" type="ORF">J4573_22775</name>
</gene>
<protein>
    <submittedName>
        <fullName evidence="7">Ion transporter</fullName>
    </submittedName>
</protein>
<organism evidence="7 8">
    <name type="scientific">Actinomadura barringtoniae</name>
    <dbReference type="NCBI Taxonomy" id="1427535"/>
    <lineage>
        <taxon>Bacteria</taxon>
        <taxon>Bacillati</taxon>
        <taxon>Actinomycetota</taxon>
        <taxon>Actinomycetes</taxon>
        <taxon>Streptosporangiales</taxon>
        <taxon>Thermomonosporaceae</taxon>
        <taxon>Actinomadura</taxon>
    </lineage>
</organism>